<feature type="domain" description="DUF4935" evidence="1">
    <location>
        <begin position="8"/>
        <end position="175"/>
    </location>
</feature>
<dbReference type="RefSeq" id="WP_126782337.1">
    <property type="nucleotide sequence ID" value="NZ_PIQC01000006.1"/>
</dbReference>
<gene>
    <name evidence="2" type="ORF">CWI78_08980</name>
</gene>
<dbReference type="AlphaFoldDB" id="A0A432YY86"/>
<sequence>MDLQTRLVFIDTSTYENKNYQFGQYALGRLQELVEEKKIHLLITDVTRKEIDSHLKRKSEESAAKIKKTQKDAMFLRNTPELDCHGIFTSVKSKDIYDVISKKFDEFVENGYVETIDVSTVNPQVVFDAYFNNYPPFDKESKKHQFPDAFTLEAIKKISLYRGYSVYIVSSDGDMKSFSEKEDNFIYLESVDDLIDMILRSDKAYEEPAKFSDEVFDGLLEQIISHAQQSLENGEFNYEEADPFDEIIKSIEINSVRVEKKSLQNVDAEWAEYEVEFEVVVTAHYHVADYDRSPWDPEEKEYVFILSNESIVKHKEVYTAHLTLAYDDGLKSNAHIEELYFPATYFELTNDDSEVLFFQELDIYGE</sequence>
<evidence type="ECO:0000313" key="2">
    <source>
        <dbReference type="EMBL" id="RUO68342.1"/>
    </source>
</evidence>
<name>A0A432YY86_9GAMM</name>
<evidence type="ECO:0000313" key="3">
    <source>
        <dbReference type="Proteomes" id="UP000288058"/>
    </source>
</evidence>
<dbReference type="Pfam" id="PF16289">
    <property type="entry name" value="PIN_12"/>
    <property type="match status" value="1"/>
</dbReference>
<reference evidence="3" key="1">
    <citation type="journal article" date="2018" name="Front. Microbiol.">
        <title>Genome-Based Analysis Reveals the Taxonomy and Diversity of the Family Idiomarinaceae.</title>
        <authorList>
            <person name="Liu Y."/>
            <person name="Lai Q."/>
            <person name="Shao Z."/>
        </authorList>
    </citation>
    <scope>NUCLEOTIDE SEQUENCE [LARGE SCALE GENOMIC DNA]</scope>
    <source>
        <strain evidence="3">R22</strain>
    </source>
</reference>
<comment type="caution">
    <text evidence="2">The sequence shown here is derived from an EMBL/GenBank/DDBJ whole genome shotgun (WGS) entry which is preliminary data.</text>
</comment>
<dbReference type="Proteomes" id="UP000288058">
    <property type="component" value="Unassembled WGS sequence"/>
</dbReference>
<evidence type="ECO:0000259" key="1">
    <source>
        <dbReference type="Pfam" id="PF16289"/>
    </source>
</evidence>
<protein>
    <recommendedName>
        <fullName evidence="1">DUF4935 domain-containing protein</fullName>
    </recommendedName>
</protein>
<organism evidence="2 3">
    <name type="scientific">Idiomarina ramblicola</name>
    <dbReference type="NCBI Taxonomy" id="263724"/>
    <lineage>
        <taxon>Bacteria</taxon>
        <taxon>Pseudomonadati</taxon>
        <taxon>Pseudomonadota</taxon>
        <taxon>Gammaproteobacteria</taxon>
        <taxon>Alteromonadales</taxon>
        <taxon>Idiomarinaceae</taxon>
        <taxon>Idiomarina</taxon>
    </lineage>
</organism>
<proteinExistence type="predicted"/>
<dbReference type="InterPro" id="IPR032557">
    <property type="entry name" value="DUF4935"/>
</dbReference>
<keyword evidence="3" id="KW-1185">Reference proteome</keyword>
<accession>A0A432YY86</accession>
<dbReference type="EMBL" id="PIQC01000006">
    <property type="protein sequence ID" value="RUO68342.1"/>
    <property type="molecule type" value="Genomic_DNA"/>
</dbReference>
<dbReference type="OrthoDB" id="9766796at2"/>